<keyword evidence="2" id="KW-1185">Reference proteome</keyword>
<dbReference type="Proteomes" id="UP000657372">
    <property type="component" value="Unassembled WGS sequence"/>
</dbReference>
<reference evidence="1 2" key="1">
    <citation type="submission" date="2020-11" db="EMBL/GenBank/DDBJ databases">
        <title>WGS of Herminiimonas contaminans strain Marseille-Q4544 isolated from planarians Schmidtea mediterranea.</title>
        <authorList>
            <person name="Kangale L."/>
        </authorList>
    </citation>
    <scope>NUCLEOTIDE SEQUENCE [LARGE SCALE GENOMIC DNA]</scope>
    <source>
        <strain evidence="1 2">Marseille-Q4544</strain>
    </source>
</reference>
<organism evidence="1 2">
    <name type="scientific">Herminiimonas contaminans</name>
    <dbReference type="NCBI Taxonomy" id="1111140"/>
    <lineage>
        <taxon>Bacteria</taxon>
        <taxon>Pseudomonadati</taxon>
        <taxon>Pseudomonadota</taxon>
        <taxon>Betaproteobacteria</taxon>
        <taxon>Burkholderiales</taxon>
        <taxon>Oxalobacteraceae</taxon>
        <taxon>Herminiimonas</taxon>
    </lineage>
</organism>
<protein>
    <submittedName>
        <fullName evidence="1">DUF2164 domain-containing protein</fullName>
    </submittedName>
</protein>
<accession>A0ABS0ESR4</accession>
<dbReference type="InterPro" id="IPR018680">
    <property type="entry name" value="DUF2164"/>
</dbReference>
<proteinExistence type="predicted"/>
<dbReference type="RefSeq" id="WP_195875441.1">
    <property type="nucleotide sequence ID" value="NZ_JADOEL010000006.1"/>
</dbReference>
<name>A0ABS0ESR4_9BURK</name>
<sequence length="83" mass="9518">MTIKLSAETEERLIASIRRYFDVNMDESIGDLKAKLLLDYCVRELGPCIYNQAIVDAQSAMQDKVAELDVTCYEAEFGYWSKK</sequence>
<gene>
    <name evidence="1" type="ORF">IXC47_09350</name>
</gene>
<comment type="caution">
    <text evidence="1">The sequence shown here is derived from an EMBL/GenBank/DDBJ whole genome shotgun (WGS) entry which is preliminary data.</text>
</comment>
<dbReference type="EMBL" id="JADOEL010000006">
    <property type="protein sequence ID" value="MBF8177886.1"/>
    <property type="molecule type" value="Genomic_DNA"/>
</dbReference>
<evidence type="ECO:0000313" key="2">
    <source>
        <dbReference type="Proteomes" id="UP000657372"/>
    </source>
</evidence>
<dbReference type="Pfam" id="PF09932">
    <property type="entry name" value="DUF2164"/>
    <property type="match status" value="1"/>
</dbReference>
<evidence type="ECO:0000313" key="1">
    <source>
        <dbReference type="EMBL" id="MBF8177886.1"/>
    </source>
</evidence>